<evidence type="ECO:0000256" key="6">
    <source>
        <dbReference type="PIRSR" id="PIRSR600101-2"/>
    </source>
</evidence>
<feature type="active site" description="Nucleophile" evidence="5">
    <location>
        <position position="370"/>
    </location>
</feature>
<dbReference type="SUPFAM" id="SSF56235">
    <property type="entry name" value="N-terminal nucleophile aminohydrolases (Ntn hydrolases)"/>
    <property type="match status" value="1"/>
</dbReference>
<evidence type="ECO:0000256" key="8">
    <source>
        <dbReference type="SAM" id="MobiDB-lite"/>
    </source>
</evidence>
<dbReference type="InterPro" id="IPR043138">
    <property type="entry name" value="GGT_lsub"/>
</dbReference>
<keyword evidence="7" id="KW-0317">Glutathione biosynthesis</keyword>
<dbReference type="InterPro" id="IPR051792">
    <property type="entry name" value="GGT_bact"/>
</dbReference>
<comment type="catalytic activity">
    <reaction evidence="2 7">
        <text>glutathione + H2O = L-cysteinylglycine + L-glutamate</text>
        <dbReference type="Rhea" id="RHEA:28807"/>
        <dbReference type="ChEBI" id="CHEBI:15377"/>
        <dbReference type="ChEBI" id="CHEBI:29985"/>
        <dbReference type="ChEBI" id="CHEBI:57925"/>
        <dbReference type="ChEBI" id="CHEBI:61694"/>
        <dbReference type="EC" id="3.4.19.13"/>
    </reaction>
</comment>
<dbReference type="PRINTS" id="PR01210">
    <property type="entry name" value="GGTRANSPTASE"/>
</dbReference>
<accession>A0AAU7NUX6</accession>
<dbReference type="Proteomes" id="UP001225378">
    <property type="component" value="Chromosome"/>
</dbReference>
<dbReference type="NCBIfam" id="TIGR00066">
    <property type="entry name" value="g_glut_trans"/>
    <property type="match status" value="1"/>
</dbReference>
<dbReference type="EC" id="2.3.2.2" evidence="7"/>
<feature type="binding site" evidence="6">
    <location>
        <begin position="388"/>
        <end position="390"/>
    </location>
    <ligand>
        <name>L-glutamate</name>
        <dbReference type="ChEBI" id="CHEBI:29985"/>
    </ligand>
</feature>
<dbReference type="GO" id="GO:0103068">
    <property type="term" value="F:leukotriene C4 gamma-glutamyl transferase activity"/>
    <property type="evidence" value="ECO:0007669"/>
    <property type="project" value="UniProtKB-EC"/>
</dbReference>
<evidence type="ECO:0000256" key="1">
    <source>
        <dbReference type="ARBA" id="ARBA00001049"/>
    </source>
</evidence>
<comment type="pathway">
    <text evidence="7">Sulfur metabolism; glutathione metabolism.</text>
</comment>
<evidence type="ECO:0000256" key="7">
    <source>
        <dbReference type="RuleBase" id="RU368036"/>
    </source>
</evidence>
<evidence type="ECO:0000256" key="3">
    <source>
        <dbReference type="ARBA" id="ARBA00023315"/>
    </source>
</evidence>
<evidence type="ECO:0000256" key="9">
    <source>
        <dbReference type="SAM" id="SignalP"/>
    </source>
</evidence>
<dbReference type="Pfam" id="PF01019">
    <property type="entry name" value="G_glu_transpept"/>
    <property type="match status" value="1"/>
</dbReference>
<evidence type="ECO:0000256" key="2">
    <source>
        <dbReference type="ARBA" id="ARBA00001089"/>
    </source>
</evidence>
<dbReference type="AlphaFoldDB" id="A0AAU7NUX6"/>
<dbReference type="InterPro" id="IPR043137">
    <property type="entry name" value="GGT_ssub_C"/>
</dbReference>
<dbReference type="EC" id="3.4.19.13" evidence="7"/>
<evidence type="ECO:0000313" key="11">
    <source>
        <dbReference type="Proteomes" id="UP001225378"/>
    </source>
</evidence>
<comment type="subunit">
    <text evidence="7">This enzyme consists of two polypeptide chains, which are synthesized in precursor form from a single polypeptide.</text>
</comment>
<dbReference type="Gene3D" id="1.10.246.130">
    <property type="match status" value="1"/>
</dbReference>
<dbReference type="PANTHER" id="PTHR43199">
    <property type="entry name" value="GLUTATHIONE HYDROLASE"/>
    <property type="match status" value="1"/>
</dbReference>
<feature type="binding site" evidence="6">
    <location>
        <position position="412"/>
    </location>
    <ligand>
        <name>L-glutamate</name>
        <dbReference type="ChEBI" id="CHEBI:29985"/>
    </ligand>
</feature>
<evidence type="ECO:0000256" key="4">
    <source>
        <dbReference type="ARBA" id="ARBA00047417"/>
    </source>
</evidence>
<gene>
    <name evidence="10" type="primary">ggt</name>
    <name evidence="10" type="ORF">Q9L42_001375</name>
</gene>
<feature type="binding site" evidence="6">
    <location>
        <begin position="441"/>
        <end position="442"/>
    </location>
    <ligand>
        <name>L-glutamate</name>
        <dbReference type="ChEBI" id="CHEBI:29985"/>
    </ligand>
</feature>
<feature type="chain" id="PRO_5044020365" description="Glutathione hydrolase proenzyme" evidence="9">
    <location>
        <begin position="26"/>
        <end position="559"/>
    </location>
</feature>
<keyword evidence="11" id="KW-1185">Reference proteome</keyword>
<comment type="catalytic activity">
    <reaction evidence="4 7">
        <text>an N-terminal (5-L-glutamyl)-[peptide] + an alpha-amino acid = 5-L-glutamyl amino acid + an N-terminal L-alpha-aminoacyl-[peptide]</text>
        <dbReference type="Rhea" id="RHEA:23904"/>
        <dbReference type="Rhea" id="RHEA-COMP:9780"/>
        <dbReference type="Rhea" id="RHEA-COMP:9795"/>
        <dbReference type="ChEBI" id="CHEBI:77644"/>
        <dbReference type="ChEBI" id="CHEBI:78597"/>
        <dbReference type="ChEBI" id="CHEBI:78599"/>
        <dbReference type="ChEBI" id="CHEBI:78608"/>
        <dbReference type="EC" id="2.3.2.2"/>
    </reaction>
</comment>
<sequence>MTAQIRRLIGVSSIILIFSLTPAWASDDKAAIASAHPLATLAGFEILGQGGNAFDAAVAVSAALAVVEPAGSGLGGGGFWLLHRERDGFETMIDGREKAPSAADKNMYLDEQGEVIAGLSRNGVLAAGIPGMPAALVHLAENYGSLPLRQLLQPAIRYAQLGFSIGERHRKLLAFRFNELSKDAEAASVLLPDGKIPALGSILRQPDLAKTLMRLAENGREGFYGGEVAEKLLSTVRQGGGIWRQQDLEQYRVIERQPLRGQYHGVSITSAAPPSSGGIVMLQALNILSAYPLSGLDEIGRKHLIAEAMRRAYHDRAMYLGDADFVEIPVERLLSQDYAAGLRRSIRQDRAMPSAWLAGEMTANPGGRHTTHFSIIDSEGNRVAATLSINFPFGAAVMAEGTGVLLNDEMDDFVSKAGSMNGYGLVGGVANAIEPGKRMLSSMSPTFLEDDQRVAVLGTPGGSRIISMVLLAVLDFAEGRGPDSWVNVPRFHHQYLPDVIQYEKGGLTDDETSGLSALGHQLKEVRYRYGNMQAVQQHKQTGELSAASDPRGEGLALIR</sequence>
<feature type="binding site" evidence="6">
    <location>
        <position position="462"/>
    </location>
    <ligand>
        <name>L-glutamate</name>
        <dbReference type="ChEBI" id="CHEBI:29985"/>
    </ligand>
</feature>
<comment type="catalytic activity">
    <reaction evidence="1 7">
        <text>an S-substituted glutathione + H2O = an S-substituted L-cysteinylglycine + L-glutamate</text>
        <dbReference type="Rhea" id="RHEA:59468"/>
        <dbReference type="ChEBI" id="CHEBI:15377"/>
        <dbReference type="ChEBI" id="CHEBI:29985"/>
        <dbReference type="ChEBI" id="CHEBI:90779"/>
        <dbReference type="ChEBI" id="CHEBI:143103"/>
        <dbReference type="EC" id="3.4.19.13"/>
    </reaction>
</comment>
<dbReference type="PANTHER" id="PTHR43199:SF6">
    <property type="entry name" value="GLUTATHIONE HYDROLASE PROENZYME"/>
    <property type="match status" value="1"/>
</dbReference>
<dbReference type="GO" id="GO:0006750">
    <property type="term" value="P:glutathione biosynthetic process"/>
    <property type="evidence" value="ECO:0007669"/>
    <property type="project" value="UniProtKB-KW"/>
</dbReference>
<feature type="binding site" evidence="6">
    <location>
        <position position="96"/>
    </location>
    <ligand>
        <name>L-glutamate</name>
        <dbReference type="ChEBI" id="CHEBI:29985"/>
    </ligand>
</feature>
<keyword evidence="7" id="KW-0865">Zymogen</keyword>
<protein>
    <recommendedName>
        <fullName evidence="7">Glutathione hydrolase proenzyme</fullName>
        <ecNumber evidence="7">2.3.2.2</ecNumber>
        <ecNumber evidence="7">3.4.19.13</ecNumber>
    </recommendedName>
    <component>
        <recommendedName>
            <fullName evidence="7">Glutathione hydrolase large chain</fullName>
        </recommendedName>
    </component>
    <component>
        <recommendedName>
            <fullName evidence="7">Glutathione hydrolase small chain</fullName>
        </recommendedName>
    </component>
</protein>
<evidence type="ECO:0000256" key="5">
    <source>
        <dbReference type="PIRSR" id="PIRSR600101-1"/>
    </source>
</evidence>
<reference evidence="10 11" key="1">
    <citation type="journal article" date="2024" name="Microbiology">
        <title>Methylomarinum rosea sp. nov., a novel halophilic methanotrophic bacterium from the hypersaline Lake Elton.</title>
        <authorList>
            <person name="Suleimanov R.Z."/>
            <person name="Oshkin I.Y."/>
            <person name="Danilova O.V."/>
            <person name="Suzina N.E."/>
            <person name="Dedysh S.N."/>
        </authorList>
    </citation>
    <scope>NUCLEOTIDE SEQUENCE [LARGE SCALE GENOMIC DNA]</scope>
    <source>
        <strain evidence="10 11">Ch1-1</strain>
    </source>
</reference>
<comment type="PTM">
    <text evidence="7">Cleaved by autocatalysis into a large and a small subunit.</text>
</comment>
<keyword evidence="7" id="KW-0378">Hydrolase</keyword>
<dbReference type="GO" id="GO:0006751">
    <property type="term" value="P:glutathione catabolic process"/>
    <property type="evidence" value="ECO:0007669"/>
    <property type="project" value="UniProtKB-UniRule"/>
</dbReference>
<dbReference type="Gene3D" id="3.60.20.40">
    <property type="match status" value="1"/>
</dbReference>
<keyword evidence="7 10" id="KW-0808">Transferase</keyword>
<feature type="signal peptide" evidence="9">
    <location>
        <begin position="1"/>
        <end position="25"/>
    </location>
</feature>
<dbReference type="RefSeq" id="WP_305906413.1">
    <property type="nucleotide sequence ID" value="NZ_CP157743.1"/>
</dbReference>
<dbReference type="KEGG" id="mech:Q9L42_001375"/>
<dbReference type="GO" id="GO:0036374">
    <property type="term" value="F:glutathione hydrolase activity"/>
    <property type="evidence" value="ECO:0007669"/>
    <property type="project" value="UniProtKB-UniRule"/>
</dbReference>
<keyword evidence="3 7" id="KW-0012">Acyltransferase</keyword>
<organism evidence="10 11">
    <name type="scientific">Methylomarinum roseum</name>
    <dbReference type="NCBI Taxonomy" id="3067653"/>
    <lineage>
        <taxon>Bacteria</taxon>
        <taxon>Pseudomonadati</taxon>
        <taxon>Pseudomonadota</taxon>
        <taxon>Gammaproteobacteria</taxon>
        <taxon>Methylococcales</taxon>
        <taxon>Methylococcaceae</taxon>
        <taxon>Methylomarinum</taxon>
    </lineage>
</organism>
<proteinExistence type="inferred from homology"/>
<feature type="region of interest" description="Disordered" evidence="8">
    <location>
        <begin position="539"/>
        <end position="559"/>
    </location>
</feature>
<dbReference type="InterPro" id="IPR029055">
    <property type="entry name" value="Ntn_hydrolases_N"/>
</dbReference>
<evidence type="ECO:0000313" key="10">
    <source>
        <dbReference type="EMBL" id="XBS20809.1"/>
    </source>
</evidence>
<comment type="similarity">
    <text evidence="7">Belongs to the gamma-glutamyltransferase family.</text>
</comment>
<dbReference type="InterPro" id="IPR000101">
    <property type="entry name" value="GGT_peptidase"/>
</dbReference>
<name>A0AAU7NUX6_9GAMM</name>
<dbReference type="EMBL" id="CP157743">
    <property type="protein sequence ID" value="XBS20809.1"/>
    <property type="molecule type" value="Genomic_DNA"/>
</dbReference>
<keyword evidence="9" id="KW-0732">Signal</keyword>